<gene>
    <name evidence="1" type="ORF">NCTC11820_01332</name>
</gene>
<protein>
    <submittedName>
        <fullName evidence="1">Uncharacterized protein</fullName>
    </submittedName>
</protein>
<dbReference type="EMBL" id="UASJ01000001">
    <property type="protein sequence ID" value="SQB65089.1"/>
    <property type="molecule type" value="Genomic_DNA"/>
</dbReference>
<sequence length="69" mass="7876">MRKTKHTSLLGRLIRKATGRTDRVAVGKHRKPRVEPQTVNLVDDDDDLMALAKALYPERYGMDVKESVK</sequence>
<dbReference type="GeneID" id="55565383"/>
<dbReference type="RefSeq" id="WP_013189262.1">
    <property type="nucleotide sequence ID" value="NZ_CP068112.1"/>
</dbReference>
<evidence type="ECO:0000313" key="2">
    <source>
        <dbReference type="Proteomes" id="UP000250245"/>
    </source>
</evidence>
<dbReference type="AlphaFoldDB" id="A0A2X3APZ6"/>
<reference evidence="1 2" key="1">
    <citation type="submission" date="2018-06" db="EMBL/GenBank/DDBJ databases">
        <authorList>
            <consortium name="Pathogen Informatics"/>
            <person name="Doyle S."/>
        </authorList>
    </citation>
    <scope>NUCLEOTIDE SEQUENCE [LARGE SCALE GENOMIC DNA]</scope>
    <source>
        <strain evidence="1 2">NCTC11820</strain>
    </source>
</reference>
<proteinExistence type="predicted"/>
<organism evidence="1 2">
    <name type="scientific">Mobiluncus curtisii</name>
    <dbReference type="NCBI Taxonomy" id="2051"/>
    <lineage>
        <taxon>Bacteria</taxon>
        <taxon>Bacillati</taxon>
        <taxon>Actinomycetota</taxon>
        <taxon>Actinomycetes</taxon>
        <taxon>Actinomycetales</taxon>
        <taxon>Actinomycetaceae</taxon>
        <taxon>Mobiluncus</taxon>
    </lineage>
</organism>
<accession>A0A2X3APZ6</accession>
<name>A0A2X3APZ6_9ACTO</name>
<dbReference type="Proteomes" id="UP000250245">
    <property type="component" value="Unassembled WGS sequence"/>
</dbReference>
<evidence type="ECO:0000313" key="1">
    <source>
        <dbReference type="EMBL" id="SQB65089.1"/>
    </source>
</evidence>